<evidence type="ECO:0000313" key="8">
    <source>
        <dbReference type="Proteomes" id="UP001596060"/>
    </source>
</evidence>
<evidence type="ECO:0000256" key="5">
    <source>
        <dbReference type="ARBA" id="ARBA00047754"/>
    </source>
</evidence>
<keyword evidence="3" id="KW-0237">DNA synthesis</keyword>
<evidence type="ECO:0000256" key="2">
    <source>
        <dbReference type="ARBA" id="ARBA00012274"/>
    </source>
</evidence>
<dbReference type="EC" id="1.17.4.1" evidence="2"/>
<keyword evidence="8" id="KW-1185">Reference proteome</keyword>
<dbReference type="EMBL" id="JBHSLU010000161">
    <property type="protein sequence ID" value="MFC5509331.1"/>
    <property type="molecule type" value="Genomic_DNA"/>
</dbReference>
<evidence type="ECO:0000313" key="7">
    <source>
        <dbReference type="EMBL" id="MFC5509331.1"/>
    </source>
</evidence>
<accession>A0ABW0P9K8</accession>
<dbReference type="InterPro" id="IPR024434">
    <property type="entry name" value="TSCPD_dom"/>
</dbReference>
<feature type="domain" description="TSCPD" evidence="6">
    <location>
        <begin position="9"/>
        <end position="73"/>
    </location>
</feature>
<evidence type="ECO:0000259" key="6">
    <source>
        <dbReference type="Pfam" id="PF12637"/>
    </source>
</evidence>
<keyword evidence="4" id="KW-0547">Nucleotide-binding</keyword>
<dbReference type="Proteomes" id="UP001596060">
    <property type="component" value="Unassembled WGS sequence"/>
</dbReference>
<protein>
    <recommendedName>
        <fullName evidence="2">ribonucleoside-diphosphate reductase</fullName>
        <ecNumber evidence="2">1.17.4.1</ecNumber>
    </recommendedName>
</protein>
<reference evidence="8" key="1">
    <citation type="journal article" date="2019" name="Int. J. Syst. Evol. Microbiol.">
        <title>The Global Catalogue of Microorganisms (GCM) 10K type strain sequencing project: providing services to taxonomists for standard genome sequencing and annotation.</title>
        <authorList>
            <consortium name="The Broad Institute Genomics Platform"/>
            <consortium name="The Broad Institute Genome Sequencing Center for Infectious Disease"/>
            <person name="Wu L."/>
            <person name="Ma J."/>
        </authorList>
    </citation>
    <scope>NUCLEOTIDE SEQUENCE [LARGE SCALE GENOMIC DNA]</scope>
    <source>
        <strain evidence="8">CCUG 43117</strain>
    </source>
</reference>
<evidence type="ECO:0000256" key="3">
    <source>
        <dbReference type="ARBA" id="ARBA00022634"/>
    </source>
</evidence>
<evidence type="ECO:0000256" key="4">
    <source>
        <dbReference type="ARBA" id="ARBA00022741"/>
    </source>
</evidence>
<organism evidence="7 8">
    <name type="scientific">Bosea massiliensis</name>
    <dbReference type="NCBI Taxonomy" id="151419"/>
    <lineage>
        <taxon>Bacteria</taxon>
        <taxon>Pseudomonadati</taxon>
        <taxon>Pseudomonadota</taxon>
        <taxon>Alphaproteobacteria</taxon>
        <taxon>Hyphomicrobiales</taxon>
        <taxon>Boseaceae</taxon>
        <taxon>Bosea</taxon>
    </lineage>
</organism>
<dbReference type="RefSeq" id="WP_377818087.1">
    <property type="nucleotide sequence ID" value="NZ_JBHSLU010000161.1"/>
</dbReference>
<comment type="similarity">
    <text evidence="1">Belongs to the ribonucleoside diphosphate reductase class-2 family.</text>
</comment>
<comment type="catalytic activity">
    <reaction evidence="5">
        <text>a 2'-deoxyribonucleoside 5'-diphosphate + [thioredoxin]-disulfide + H2O = a ribonucleoside 5'-diphosphate + [thioredoxin]-dithiol</text>
        <dbReference type="Rhea" id="RHEA:23252"/>
        <dbReference type="Rhea" id="RHEA-COMP:10698"/>
        <dbReference type="Rhea" id="RHEA-COMP:10700"/>
        <dbReference type="ChEBI" id="CHEBI:15377"/>
        <dbReference type="ChEBI" id="CHEBI:29950"/>
        <dbReference type="ChEBI" id="CHEBI:50058"/>
        <dbReference type="ChEBI" id="CHEBI:57930"/>
        <dbReference type="ChEBI" id="CHEBI:73316"/>
        <dbReference type="EC" id="1.17.4.1"/>
    </reaction>
</comment>
<gene>
    <name evidence="7" type="ORF">ACFPN9_29380</name>
</gene>
<evidence type="ECO:0000256" key="1">
    <source>
        <dbReference type="ARBA" id="ARBA00007405"/>
    </source>
</evidence>
<dbReference type="Pfam" id="PF12637">
    <property type="entry name" value="TSCPD"/>
    <property type="match status" value="1"/>
</dbReference>
<proteinExistence type="inferred from homology"/>
<name>A0ABW0P9K8_9HYPH</name>
<comment type="caution">
    <text evidence="7">The sequence shown here is derived from an EMBL/GenBank/DDBJ whole genome shotgun (WGS) entry which is preliminary data.</text>
</comment>
<sequence length="105" mass="11656">MITREKLPTRREAEHFEFVFRGRKFEVGVGRHPDGRIAEVFLSTAKSGAEMQAIARDAAITISIMLQHGAPLPVLRAAVTRDHDGNADSPIGALLDRMHELEIIQ</sequence>